<dbReference type="FunFam" id="3.40.1500.10:FF:000001">
    <property type="entry name" value="Oxygen-dependent coproporphyrinogen-III oxidase"/>
    <property type="match status" value="1"/>
</dbReference>
<comment type="pathway">
    <text evidence="2 11">Porphyrin-containing compound metabolism; protoporphyrin-IX biosynthesis; protoporphyrinogen-IX from coproporphyrinogen-III (O2 route): step 1/1.</text>
</comment>
<feature type="active site" description="Proton donor" evidence="11">
    <location>
        <position position="106"/>
    </location>
</feature>
<dbReference type="Pfam" id="PF01218">
    <property type="entry name" value="Coprogen_oxidas"/>
    <property type="match status" value="1"/>
</dbReference>
<evidence type="ECO:0000256" key="5">
    <source>
        <dbReference type="ARBA" id="ARBA00022490"/>
    </source>
</evidence>
<dbReference type="InterPro" id="IPR018375">
    <property type="entry name" value="Coprogen_oxidase_CS"/>
</dbReference>
<dbReference type="InterPro" id="IPR001260">
    <property type="entry name" value="Coprogen_oxidase_aer"/>
</dbReference>
<feature type="binding site" evidence="11">
    <location>
        <position position="106"/>
    </location>
    <ligand>
        <name>a divalent metal cation</name>
        <dbReference type="ChEBI" id="CHEBI:60240"/>
    </ligand>
</feature>
<dbReference type="UniPathway" id="UPA00251">
    <property type="reaction ID" value="UER00322"/>
</dbReference>
<feature type="site" description="Important for dimerization" evidence="11">
    <location>
        <position position="175"/>
    </location>
</feature>
<comment type="subcellular location">
    <subcellularLocation>
        <location evidence="1 11">Cytoplasm</location>
    </subcellularLocation>
</comment>
<comment type="cofactor">
    <cofactor evidence="11">
        <name>a divalent metal cation</name>
        <dbReference type="ChEBI" id="CHEBI:60240"/>
    </cofactor>
</comment>
<evidence type="ECO:0000256" key="11">
    <source>
        <dbReference type="HAMAP-Rule" id="MF_00333"/>
    </source>
</evidence>
<evidence type="ECO:0000256" key="8">
    <source>
        <dbReference type="ARBA" id="ARBA00023244"/>
    </source>
</evidence>
<evidence type="ECO:0000256" key="3">
    <source>
        <dbReference type="ARBA" id="ARBA00010644"/>
    </source>
</evidence>
<sequence>MPNIQAVISFLRTLQDDLCRQLAAADGAANFDEDRWQRAEGGGGRSRVLSGGKVFERAGVNFSHVAGGALPPSASAHRPELAGRSYQAMGVSLVIHPQNPYVPTAHANVRFFIAEKPGKEAVWWFGGGFDLTPFYGFREDAVHWHQTARDLCRPFGADVYPRYKKWCDDYFYLRHRNEARGIGGLFFDDLNTPDFATCFAFIRAVGNGFAPAYLPIVERRKNLPWGEREREFQLYRRGRYVEFNLVWDRGTLFGLQSGGRAESILMSMPPLARWEYQYQPQPDSPEAALYRDFLPVRDWLDDNNSGVTE</sequence>
<dbReference type="PIRSF" id="PIRSF000166">
    <property type="entry name" value="Coproporphyri_ox"/>
    <property type="match status" value="1"/>
</dbReference>
<dbReference type="Proteomes" id="UP000296159">
    <property type="component" value="Unassembled WGS sequence"/>
</dbReference>
<accession>A0A2U1U7L8</accession>
<dbReference type="InterPro" id="IPR036406">
    <property type="entry name" value="Coprogen_oxidase_aer_sf"/>
</dbReference>
<comment type="function">
    <text evidence="10 11">Involved in the heme biosynthesis. Catalyzes the aerobic oxidative decarboxylation of propionate groups of rings A and B of coproporphyrinogen-III to yield the vinyl groups in protoporphyrinogen-IX.</text>
</comment>
<organism evidence="12 13">
    <name type="scientific">Brenneria corticis</name>
    <dbReference type="NCBI Taxonomy" id="2173106"/>
    <lineage>
        <taxon>Bacteria</taxon>
        <taxon>Pseudomonadati</taxon>
        <taxon>Pseudomonadota</taxon>
        <taxon>Gammaproteobacteria</taxon>
        <taxon>Enterobacterales</taxon>
        <taxon>Pectobacteriaceae</taxon>
        <taxon>Brenneria</taxon>
    </lineage>
</organism>
<keyword evidence="8 11" id="KW-0627">Porphyrin biosynthesis</keyword>
<proteinExistence type="inferred from homology"/>
<dbReference type="GO" id="GO:0004109">
    <property type="term" value="F:coproporphyrinogen oxidase activity"/>
    <property type="evidence" value="ECO:0007669"/>
    <property type="project" value="UniProtKB-UniRule"/>
</dbReference>
<evidence type="ECO:0000313" key="12">
    <source>
        <dbReference type="EMBL" id="PWC17645.1"/>
    </source>
</evidence>
<dbReference type="EC" id="1.3.3.3" evidence="11"/>
<keyword evidence="13" id="KW-1185">Reference proteome</keyword>
<evidence type="ECO:0000313" key="13">
    <source>
        <dbReference type="Proteomes" id="UP000296159"/>
    </source>
</evidence>
<feature type="binding site" evidence="11">
    <location>
        <position position="175"/>
    </location>
    <ligand>
        <name>a divalent metal cation</name>
        <dbReference type="ChEBI" id="CHEBI:60240"/>
    </ligand>
</feature>
<evidence type="ECO:0000256" key="2">
    <source>
        <dbReference type="ARBA" id="ARBA00005168"/>
    </source>
</evidence>
<evidence type="ECO:0000256" key="10">
    <source>
        <dbReference type="ARBA" id="ARBA00059657"/>
    </source>
</evidence>
<dbReference type="PANTHER" id="PTHR10755">
    <property type="entry name" value="COPROPORPHYRINOGEN III OXIDASE, MITOCHONDRIAL"/>
    <property type="match status" value="1"/>
</dbReference>
<feature type="binding site" evidence="11">
    <location>
        <position position="92"/>
    </location>
    <ligand>
        <name>substrate</name>
    </ligand>
</feature>
<evidence type="ECO:0000256" key="7">
    <source>
        <dbReference type="ARBA" id="ARBA00023133"/>
    </source>
</evidence>
<dbReference type="GO" id="GO:0005737">
    <property type="term" value="C:cytoplasm"/>
    <property type="evidence" value="ECO:0007669"/>
    <property type="project" value="UniProtKB-SubCell"/>
</dbReference>
<comment type="similarity">
    <text evidence="3 11">Belongs to the aerobic coproporphyrinogen-III oxidase family.</text>
</comment>
<dbReference type="GO" id="GO:0006782">
    <property type="term" value="P:protoporphyrinogen IX biosynthetic process"/>
    <property type="evidence" value="ECO:0007669"/>
    <property type="project" value="UniProtKB-UniRule"/>
</dbReference>
<feature type="binding site" evidence="11">
    <location>
        <begin position="258"/>
        <end position="260"/>
    </location>
    <ligand>
        <name>substrate</name>
    </ligand>
</feature>
<feature type="binding site" evidence="11">
    <location>
        <position position="145"/>
    </location>
    <ligand>
        <name>a divalent metal cation</name>
        <dbReference type="ChEBI" id="CHEBI:60240"/>
    </ligand>
</feature>
<dbReference type="GO" id="GO:0042803">
    <property type="term" value="F:protein homodimerization activity"/>
    <property type="evidence" value="ECO:0007669"/>
    <property type="project" value="UniProtKB-UniRule"/>
</dbReference>
<comment type="catalytic activity">
    <reaction evidence="9 11">
        <text>coproporphyrinogen III + O2 + 2 H(+) = protoporphyrinogen IX + 2 CO2 + 2 H2O</text>
        <dbReference type="Rhea" id="RHEA:18257"/>
        <dbReference type="ChEBI" id="CHEBI:15377"/>
        <dbReference type="ChEBI" id="CHEBI:15378"/>
        <dbReference type="ChEBI" id="CHEBI:15379"/>
        <dbReference type="ChEBI" id="CHEBI:16526"/>
        <dbReference type="ChEBI" id="CHEBI:57307"/>
        <dbReference type="ChEBI" id="CHEBI:57309"/>
        <dbReference type="EC" id="1.3.3.3"/>
    </reaction>
</comment>
<dbReference type="PANTHER" id="PTHR10755:SF0">
    <property type="entry name" value="OXYGEN-DEPENDENT COPROPORPHYRINOGEN-III OXIDASE, MITOCHONDRIAL"/>
    <property type="match status" value="1"/>
</dbReference>
<reference evidence="12 13" key="1">
    <citation type="submission" date="2018-04" db="EMBL/GenBank/DDBJ databases">
        <title>Brenneria corticis sp.nov.</title>
        <authorList>
            <person name="Li Y."/>
        </authorList>
    </citation>
    <scope>NUCLEOTIDE SEQUENCE [LARGE SCALE GENOMIC DNA]</scope>
    <source>
        <strain evidence="12 13">CFCC 11842</strain>
    </source>
</reference>
<dbReference type="GO" id="GO:0046872">
    <property type="term" value="F:metal ion binding"/>
    <property type="evidence" value="ECO:0007669"/>
    <property type="project" value="UniProtKB-KW"/>
</dbReference>
<dbReference type="RefSeq" id="WP_136165423.1">
    <property type="nucleotide sequence ID" value="NZ_KZ819074.1"/>
</dbReference>
<feature type="binding site" evidence="11">
    <location>
        <position position="96"/>
    </location>
    <ligand>
        <name>a divalent metal cation</name>
        <dbReference type="ChEBI" id="CHEBI:60240"/>
    </ligand>
</feature>
<comment type="caution">
    <text evidence="12">The sequence shown here is derived from an EMBL/GenBank/DDBJ whole genome shotgun (WGS) entry which is preliminary data.</text>
</comment>
<evidence type="ECO:0000256" key="4">
    <source>
        <dbReference type="ARBA" id="ARBA00011738"/>
    </source>
</evidence>
<keyword evidence="6 11" id="KW-0560">Oxidoreductase</keyword>
<evidence type="ECO:0000256" key="1">
    <source>
        <dbReference type="ARBA" id="ARBA00004496"/>
    </source>
</evidence>
<keyword evidence="5 11" id="KW-0963">Cytoplasm</keyword>
<dbReference type="HAMAP" id="MF_00333">
    <property type="entry name" value="Coprogen_oxidas"/>
    <property type="match status" value="1"/>
</dbReference>
<dbReference type="Gene3D" id="3.40.1500.10">
    <property type="entry name" value="Coproporphyrinogen III oxidase, aerobic"/>
    <property type="match status" value="1"/>
</dbReference>
<protein>
    <recommendedName>
        <fullName evidence="11">Oxygen-dependent coproporphyrinogen-III oxidase</fullName>
        <shortName evidence="11">CPO</shortName>
        <shortName evidence="11">Coprogen oxidase</shortName>
        <shortName evidence="11">Coproporphyrinogenase</shortName>
        <ecNumber evidence="11">1.3.3.3</ecNumber>
    </recommendedName>
</protein>
<comment type="subunit">
    <text evidence="4 11">Homodimer.</text>
</comment>
<keyword evidence="11" id="KW-0479">Metal-binding</keyword>
<evidence type="ECO:0000256" key="6">
    <source>
        <dbReference type="ARBA" id="ARBA00023002"/>
    </source>
</evidence>
<gene>
    <name evidence="11" type="primary">hemF</name>
    <name evidence="12" type="ORF">DDT56_05135</name>
</gene>
<name>A0A2U1U7L8_9GAMM</name>
<keyword evidence="7 11" id="KW-0350">Heme biosynthesis</keyword>
<dbReference type="EMBL" id="QDKH01000006">
    <property type="protein sequence ID" value="PWC17645.1"/>
    <property type="molecule type" value="Genomic_DNA"/>
</dbReference>
<dbReference type="NCBIfam" id="NF003727">
    <property type="entry name" value="PRK05330.1"/>
    <property type="match status" value="1"/>
</dbReference>
<feature type="region of interest" description="Important for dimerization" evidence="11">
    <location>
        <begin position="240"/>
        <end position="275"/>
    </location>
</feature>
<dbReference type="AlphaFoldDB" id="A0A2U1U7L8"/>
<feature type="binding site" evidence="11">
    <location>
        <begin position="108"/>
        <end position="110"/>
    </location>
    <ligand>
        <name>substrate</name>
    </ligand>
</feature>
<evidence type="ECO:0000256" key="9">
    <source>
        <dbReference type="ARBA" id="ARBA00049102"/>
    </source>
</evidence>
<dbReference type="PROSITE" id="PS01021">
    <property type="entry name" value="COPROGEN_OXIDASE"/>
    <property type="match status" value="1"/>
</dbReference>
<dbReference type="SUPFAM" id="SSF102886">
    <property type="entry name" value="Coproporphyrinogen III oxidase"/>
    <property type="match status" value="1"/>
</dbReference>
<dbReference type="PRINTS" id="PR00073">
    <property type="entry name" value="COPRGNOXDASE"/>
</dbReference>